<dbReference type="Proteomes" id="UP000024635">
    <property type="component" value="Unassembled WGS sequence"/>
</dbReference>
<dbReference type="EMBL" id="JARK01001660">
    <property type="protein sequence ID" value="EYB84028.1"/>
    <property type="molecule type" value="Genomic_DNA"/>
</dbReference>
<evidence type="ECO:0000313" key="1">
    <source>
        <dbReference type="EMBL" id="EYB84028.1"/>
    </source>
</evidence>
<proteinExistence type="predicted"/>
<name>A0A016S0A8_9BILA</name>
<protein>
    <submittedName>
        <fullName evidence="1">Uncharacterized protein</fullName>
    </submittedName>
</protein>
<dbReference type="AlphaFoldDB" id="A0A016S0A8"/>
<accession>A0A016S0A8</accession>
<reference evidence="2" key="1">
    <citation type="journal article" date="2015" name="Nat. Genet.">
        <title>The genome and transcriptome of the zoonotic hookworm Ancylostoma ceylanicum identify infection-specific gene families.</title>
        <authorList>
            <person name="Schwarz E.M."/>
            <person name="Hu Y."/>
            <person name="Antoshechkin I."/>
            <person name="Miller M.M."/>
            <person name="Sternberg P.W."/>
            <person name="Aroian R.V."/>
        </authorList>
    </citation>
    <scope>NUCLEOTIDE SEQUENCE</scope>
    <source>
        <strain evidence="2">HY135</strain>
    </source>
</reference>
<sequence>MNSKRSYTRFGTAARALCLSAAPPEAAGNHVVSVYVRVSAEHARCLDVTDDQSARAQFRPLPTAVWSSLSPIK</sequence>
<keyword evidence="2" id="KW-1185">Reference proteome</keyword>
<organism evidence="1 2">
    <name type="scientific">Ancylostoma ceylanicum</name>
    <dbReference type="NCBI Taxonomy" id="53326"/>
    <lineage>
        <taxon>Eukaryota</taxon>
        <taxon>Metazoa</taxon>
        <taxon>Ecdysozoa</taxon>
        <taxon>Nematoda</taxon>
        <taxon>Chromadorea</taxon>
        <taxon>Rhabditida</taxon>
        <taxon>Rhabditina</taxon>
        <taxon>Rhabditomorpha</taxon>
        <taxon>Strongyloidea</taxon>
        <taxon>Ancylostomatidae</taxon>
        <taxon>Ancylostomatinae</taxon>
        <taxon>Ancylostoma</taxon>
    </lineage>
</organism>
<evidence type="ECO:0000313" key="2">
    <source>
        <dbReference type="Proteomes" id="UP000024635"/>
    </source>
</evidence>
<comment type="caution">
    <text evidence="1">The sequence shown here is derived from an EMBL/GenBank/DDBJ whole genome shotgun (WGS) entry which is preliminary data.</text>
</comment>
<gene>
    <name evidence="1" type="primary">Acey_s0324.g2535</name>
    <name evidence="1" type="ORF">Y032_0324g2535</name>
</gene>
<dbReference type="OrthoDB" id="5783963at2759"/>